<dbReference type="InterPro" id="IPR010131">
    <property type="entry name" value="MdtP/NodT-like"/>
</dbReference>
<reference evidence="2 3" key="1">
    <citation type="submission" date="2023-07" db="EMBL/GenBank/DDBJ databases">
        <title>Genomic Encyclopedia of Type Strains, Phase IV (KMG-IV): sequencing the most valuable type-strain genomes for metagenomic binning, comparative biology and taxonomic classification.</title>
        <authorList>
            <person name="Goeker M."/>
        </authorList>
    </citation>
    <scope>NUCLEOTIDE SEQUENCE [LARGE SCALE GENOMIC DNA]</scope>
    <source>
        <strain evidence="2 3">DSM 102814</strain>
    </source>
</reference>
<dbReference type="Proteomes" id="UP001257659">
    <property type="component" value="Unassembled WGS sequence"/>
</dbReference>
<dbReference type="Pfam" id="PF02321">
    <property type="entry name" value="OEP"/>
    <property type="match status" value="1"/>
</dbReference>
<gene>
    <name evidence="2" type="ORF">GGR31_000899</name>
</gene>
<dbReference type="InterPro" id="IPR003423">
    <property type="entry name" value="OMP_efflux"/>
</dbReference>
<dbReference type="EMBL" id="JAVDQA010000002">
    <property type="protein sequence ID" value="MDR6300268.1"/>
    <property type="molecule type" value="Genomic_DNA"/>
</dbReference>
<evidence type="ECO:0000256" key="1">
    <source>
        <dbReference type="ARBA" id="ARBA00007613"/>
    </source>
</evidence>
<organism evidence="2 3">
    <name type="scientific">Mesonia maritima</name>
    <dbReference type="NCBI Taxonomy" id="1793873"/>
    <lineage>
        <taxon>Bacteria</taxon>
        <taxon>Pseudomonadati</taxon>
        <taxon>Bacteroidota</taxon>
        <taxon>Flavobacteriia</taxon>
        <taxon>Flavobacteriales</taxon>
        <taxon>Flavobacteriaceae</taxon>
        <taxon>Mesonia</taxon>
    </lineage>
</organism>
<comment type="caution">
    <text evidence="2">The sequence shown here is derived from an EMBL/GenBank/DDBJ whole genome shotgun (WGS) entry which is preliminary data.</text>
</comment>
<accession>A0ABU1K6Q5</accession>
<dbReference type="Gene3D" id="1.20.1600.10">
    <property type="entry name" value="Outer membrane efflux proteins (OEP)"/>
    <property type="match status" value="1"/>
</dbReference>
<dbReference type="PANTHER" id="PTHR30203">
    <property type="entry name" value="OUTER MEMBRANE CATION EFFLUX PROTEIN"/>
    <property type="match status" value="1"/>
</dbReference>
<evidence type="ECO:0000313" key="2">
    <source>
        <dbReference type="EMBL" id="MDR6300268.1"/>
    </source>
</evidence>
<dbReference type="SUPFAM" id="SSF56954">
    <property type="entry name" value="Outer membrane efflux proteins (OEP)"/>
    <property type="match status" value="1"/>
</dbReference>
<sequence>MIEKPYSKEISLENHPEISLLKSDLETAEAKYKVAKADLLPKFNLQYGFQQISGNNGYYSYQAGISIPLFSGNEKQIKKSSAIAIERSENELAFRKKALKAEYASAYQKFEKWQKSYQFYIEEALPLAEEQKKGALLAYREGSIDFRDFTELLKETLETELNAINAHQNYLNALFELAYYQL</sequence>
<comment type="similarity">
    <text evidence="1">Belongs to the outer membrane factor (OMF) (TC 1.B.17) family.</text>
</comment>
<name>A0ABU1K6Q5_9FLAO</name>
<protein>
    <submittedName>
        <fullName evidence="2">Outer membrane protein TolC</fullName>
    </submittedName>
</protein>
<keyword evidence="3" id="KW-1185">Reference proteome</keyword>
<evidence type="ECO:0000313" key="3">
    <source>
        <dbReference type="Proteomes" id="UP001257659"/>
    </source>
</evidence>
<proteinExistence type="inferred from homology"/>